<organism evidence="3 5">
    <name type="scientific">Latilactobacillus curvatus</name>
    <name type="common">Lactobacillus curvatus</name>
    <dbReference type="NCBI Taxonomy" id="28038"/>
    <lineage>
        <taxon>Bacteria</taxon>
        <taxon>Bacillati</taxon>
        <taxon>Bacillota</taxon>
        <taxon>Bacilli</taxon>
        <taxon>Lactobacillales</taxon>
        <taxon>Lactobacillaceae</taxon>
        <taxon>Latilactobacillus</taxon>
    </lineage>
</organism>
<dbReference type="Pfam" id="PF10112">
    <property type="entry name" value="Halogen_Hydrol"/>
    <property type="match status" value="1"/>
</dbReference>
<feature type="transmembrane region" description="Helical" evidence="1">
    <location>
        <begin position="7"/>
        <end position="29"/>
    </location>
</feature>
<dbReference type="Proteomes" id="UP001215533">
    <property type="component" value="Chromosome"/>
</dbReference>
<dbReference type="InterPro" id="IPR018770">
    <property type="entry name" value="ChloroindolylP_hydrolase"/>
</dbReference>
<evidence type="ECO:0000313" key="3">
    <source>
        <dbReference type="EMBL" id="WDC92314.1"/>
    </source>
</evidence>
<evidence type="ECO:0000313" key="4">
    <source>
        <dbReference type="Proteomes" id="UP000825100"/>
    </source>
</evidence>
<keyword evidence="1" id="KW-0812">Transmembrane</keyword>
<keyword evidence="1" id="KW-1133">Transmembrane helix</keyword>
<dbReference type="EMBL" id="AP024685">
    <property type="protein sequence ID" value="BCX29940.1"/>
    <property type="molecule type" value="Genomic_DNA"/>
</dbReference>
<keyword evidence="4" id="KW-1185">Reference proteome</keyword>
<dbReference type="EMBL" id="CP117683">
    <property type="protein sequence ID" value="WDC92314.1"/>
    <property type="molecule type" value="Genomic_DNA"/>
</dbReference>
<name>A0A0B2XJ84_LATCU</name>
<dbReference type="AlphaFoldDB" id="A0A0B2XJ84"/>
<reference evidence="3" key="2">
    <citation type="submission" date="2023-02" db="EMBL/GenBank/DDBJ databases">
        <title>Complete genome sequence of Lactobacillus curvatus CACC879 isolated from Pig feces.</title>
        <authorList>
            <person name="Park S."/>
            <person name="Park M.A."/>
            <person name="Kim D.-H."/>
            <person name="Kim Y."/>
        </authorList>
    </citation>
    <scope>NUCLEOTIDE SEQUENCE</scope>
    <source>
        <strain evidence="3">CACC879</strain>
    </source>
</reference>
<dbReference type="GeneID" id="49610126"/>
<dbReference type="RefSeq" id="WP_004271132.1">
    <property type="nucleotide sequence ID" value="NZ_AP024685.1"/>
</dbReference>
<evidence type="ECO:0000256" key="1">
    <source>
        <dbReference type="SAM" id="Phobius"/>
    </source>
</evidence>
<gene>
    <name evidence="2" type="primary">xpaC</name>
    <name evidence="2" type="ORF">LTWDN19_05070</name>
    <name evidence="3" type="ORF">PSR33_01845</name>
</gene>
<proteinExistence type="predicted"/>
<protein>
    <submittedName>
        <fullName evidence="3">5-bromo-4-chloroindolyl phosphate hydrolysis family protein</fullName>
    </submittedName>
</protein>
<dbReference type="OrthoDB" id="2243657at2"/>
<dbReference type="Proteomes" id="UP000825100">
    <property type="component" value="Chromosome"/>
</dbReference>
<sequence length="226" mass="26003">MFKKITIWCTGMLITLVSIPILATCFDIYGDWDNFIWFSLGLLLGLIYVTISLKRLKRQPEYKKDQHISPQMLKHYQDAGMSDDEIDFFRQTMQQAEAQIKVLATNMQALPKLRAIDLNHDTTKVSQSLFRAIVKDPKRLHNAGDFLYRHLPSINELTSKYIEINHHEVKTADTYLVLDKSAAAIDALSQQIQQDYADFVAEDVDDLDTEVSVAQQQITPDHKEED</sequence>
<accession>A0A0B2XJ84</accession>
<dbReference type="KEGG" id="lcv:FBA2_04005"/>
<evidence type="ECO:0000313" key="2">
    <source>
        <dbReference type="EMBL" id="BCX29940.1"/>
    </source>
</evidence>
<reference evidence="2 4" key="1">
    <citation type="submission" date="2021-05" db="EMBL/GenBank/DDBJ databases">
        <title>Complete Genome Sequence of Latilactobacillus sp. Strain WDN19, a High D-Aspartate-producing Lactic Acid Bacterium Isolated from a Japanese Pickle.</title>
        <authorList>
            <person name="Kajitani K."/>
            <person name="Takahashi S."/>
        </authorList>
    </citation>
    <scope>NUCLEOTIDE SEQUENCE [LARGE SCALE GENOMIC DNA]</scope>
    <source>
        <strain evidence="2 4">WDN19</strain>
    </source>
</reference>
<keyword evidence="1" id="KW-0472">Membrane</keyword>
<evidence type="ECO:0000313" key="5">
    <source>
        <dbReference type="Proteomes" id="UP001215533"/>
    </source>
</evidence>
<feature type="transmembrane region" description="Helical" evidence="1">
    <location>
        <begin position="35"/>
        <end position="53"/>
    </location>
</feature>